<name>U2DHH5_9BACE</name>
<reference evidence="1 2" key="1">
    <citation type="submission" date="2013-08" db="EMBL/GenBank/DDBJ databases">
        <authorList>
            <person name="Weinstock G."/>
            <person name="Sodergren E."/>
            <person name="Wylie T."/>
            <person name="Fulton L."/>
            <person name="Fulton R."/>
            <person name="Fronick C."/>
            <person name="O'Laughlin M."/>
            <person name="Godfrey J."/>
            <person name="Miner T."/>
            <person name="Herter B."/>
            <person name="Appelbaum E."/>
            <person name="Cordes M."/>
            <person name="Lek S."/>
            <person name="Wollam A."/>
            <person name="Pepin K.H."/>
            <person name="Palsikar V.B."/>
            <person name="Mitreva M."/>
            <person name="Wilson R.K."/>
        </authorList>
    </citation>
    <scope>NUCLEOTIDE SEQUENCE [LARGE SCALE GENOMIC DNA]</scope>
    <source>
        <strain evidence="1 2">F0041</strain>
    </source>
</reference>
<evidence type="ECO:0000313" key="1">
    <source>
        <dbReference type="EMBL" id="ERI80932.1"/>
    </source>
</evidence>
<comment type="caution">
    <text evidence="1">The sequence shown here is derived from an EMBL/GenBank/DDBJ whole genome shotgun (WGS) entry which is preliminary data.</text>
</comment>
<gene>
    <name evidence="1" type="ORF">HMPREF1981_03503</name>
</gene>
<proteinExistence type="predicted"/>
<evidence type="ECO:0000313" key="2">
    <source>
        <dbReference type="Proteomes" id="UP000016496"/>
    </source>
</evidence>
<dbReference type="EMBL" id="AWSV01000179">
    <property type="protein sequence ID" value="ERI80932.1"/>
    <property type="molecule type" value="Genomic_DNA"/>
</dbReference>
<accession>U2DHH5</accession>
<dbReference type="AlphaFoldDB" id="U2DHH5"/>
<dbReference type="HOGENOM" id="CLU_3196308_0_0_10"/>
<protein>
    <submittedName>
        <fullName evidence="1">Uncharacterized protein</fullName>
    </submittedName>
</protein>
<dbReference type="Proteomes" id="UP000016496">
    <property type="component" value="Unassembled WGS sequence"/>
</dbReference>
<organism evidence="1 2">
    <name type="scientific">Bacteroides pyogenes F0041</name>
    <dbReference type="NCBI Taxonomy" id="1321819"/>
    <lineage>
        <taxon>Bacteria</taxon>
        <taxon>Pseudomonadati</taxon>
        <taxon>Bacteroidota</taxon>
        <taxon>Bacteroidia</taxon>
        <taxon>Bacteroidales</taxon>
        <taxon>Bacteroidaceae</taxon>
        <taxon>Bacteroides</taxon>
    </lineage>
</organism>
<dbReference type="PATRIC" id="fig|1321819.3.peg.3228"/>
<sequence length="45" mass="5410">MYQICNSCKYVVWKDMRGFTDDMREIYTSVNREEAASALSHFERK</sequence>